<keyword evidence="3" id="KW-0611">Plant defense</keyword>
<evidence type="ECO:0000259" key="5">
    <source>
        <dbReference type="PROSITE" id="PS50104"/>
    </source>
</evidence>
<dbReference type="Gene3D" id="2.130.10.10">
    <property type="entry name" value="YVTN repeat-like/Quinoprotein amine dehydrogenase"/>
    <property type="match status" value="1"/>
</dbReference>
<dbReference type="PRINTS" id="PR00364">
    <property type="entry name" value="DISEASERSIST"/>
</dbReference>
<dbReference type="Gene3D" id="3.40.50.300">
    <property type="entry name" value="P-loop containing nucleotide triphosphate hydrolases"/>
    <property type="match status" value="1"/>
</dbReference>
<dbReference type="Proteomes" id="UP001634007">
    <property type="component" value="Unassembled WGS sequence"/>
</dbReference>
<organism evidence="6 7">
    <name type="scientific">Eucalyptus globulus</name>
    <name type="common">Tasmanian blue gum</name>
    <dbReference type="NCBI Taxonomy" id="34317"/>
    <lineage>
        <taxon>Eukaryota</taxon>
        <taxon>Viridiplantae</taxon>
        <taxon>Streptophyta</taxon>
        <taxon>Embryophyta</taxon>
        <taxon>Tracheophyta</taxon>
        <taxon>Spermatophyta</taxon>
        <taxon>Magnoliopsida</taxon>
        <taxon>eudicotyledons</taxon>
        <taxon>Gunneridae</taxon>
        <taxon>Pentapetalae</taxon>
        <taxon>rosids</taxon>
        <taxon>malvids</taxon>
        <taxon>Myrtales</taxon>
        <taxon>Myrtaceae</taxon>
        <taxon>Myrtoideae</taxon>
        <taxon>Eucalypteae</taxon>
        <taxon>Eucalyptus</taxon>
    </lineage>
</organism>
<evidence type="ECO:0000256" key="1">
    <source>
        <dbReference type="ARBA" id="ARBA00022614"/>
    </source>
</evidence>
<dbReference type="InterPro" id="IPR015943">
    <property type="entry name" value="WD40/YVTN_repeat-like_dom_sf"/>
</dbReference>
<dbReference type="GO" id="GO:0006952">
    <property type="term" value="P:defense response"/>
    <property type="evidence" value="ECO:0007669"/>
    <property type="project" value="UniProtKB-KW"/>
</dbReference>
<gene>
    <name evidence="6" type="ORF">ACJRO7_031515</name>
</gene>
<dbReference type="InterPro" id="IPR002182">
    <property type="entry name" value="NB-ARC"/>
</dbReference>
<dbReference type="SUPFAM" id="SSF50978">
    <property type="entry name" value="WD40 repeat-like"/>
    <property type="match status" value="1"/>
</dbReference>
<dbReference type="Gene3D" id="1.10.8.430">
    <property type="entry name" value="Helical domain of apoptotic protease-activating factors"/>
    <property type="match status" value="1"/>
</dbReference>
<dbReference type="Pfam" id="PF23598">
    <property type="entry name" value="LRR_14"/>
    <property type="match status" value="3"/>
</dbReference>
<dbReference type="FunFam" id="3.40.50.10140:FF:000007">
    <property type="entry name" value="Disease resistance protein (TIR-NBS-LRR class)"/>
    <property type="match status" value="1"/>
</dbReference>
<dbReference type="InterPro" id="IPR055414">
    <property type="entry name" value="LRR_R13L4/SHOC2-like"/>
</dbReference>
<evidence type="ECO:0000313" key="6">
    <source>
        <dbReference type="EMBL" id="KAL3726618.1"/>
    </source>
</evidence>
<keyword evidence="2" id="KW-0677">Repeat</keyword>
<sequence length="1620" mass="180447">MEGNDYEVFLSFRGKDTRKGFTDHLYKCLVKAGIHVFRDDNELRVGNEIGSELFRCITQSKISIPIISEHYAFSKWCLRELAHILKCKRNKRQIVLPIFYKVEPSKIRHLTGRLKDAINAHMDEMMEWKEALKEVTSLKGLESEKIDNGHEGTLVEIVVRKVLSELKEQFLLNVPKQLVGIDDHVERIMSFIDANFSDTSMIGIYGMGGIGKTTLAKVLYNNLCNHYESSSFLADIRETSKVKGLECIQKQLIFNISGDSCDVSNVDQGISILKSRCTSKKVLILLDDVDDNTHLDALVEDGSWFKAGSIVIITTRDKSILDKAGVSHKYQLNELLLDQSLVLFSRHAFRKDSPPSDYKVISCNIVSTTGGLPLALEVIGSFLCGKTKEAWKATSKKLEKVPDKKVQEKLKISYDVLDFEDQQIFLDIACFFIGSSKQNPTCMWDACGFFPGKGIEVLSLMSLIKITDDGKLMMHDQLRDLGREIVRLENLTKPQKRSRLWKYEDAADALLNNKGTSKIEALHLDLDYGRESYTAETFKELTKLRFLQLQGVNLTGDFQNLFPQLRWLEWTNHHSDFELTNFHMKKLVVLDLSCSRISEDWGGWSPLKMAIELKVLNLSSCDLRTTADLSAFKSLEILILENCVDLEEIHPSIEDIKTLVFLNVRYCWALKELPLGVGRMEELRELLINGTDVREIPISRGCLTKMETLNGSYCTRLSRLPKSLGSLMSLIQLDLSNTGIEELPEYIGSLKKLETLNASCCASLACIPNSIGDLESLFRLDLTNCKKLAQLPNSIGSLMSLSQLLLSGCHLLRQIPDSIKKLTSLTELYLKSTGIEELPESIGSLKKLETLDAIYCASLARIPNSIGDLASLSRLDLTNCHKLAQLPDSIGSLVSLRKLLLSGCHSLKQIPNLIGKLTSLTELHLKFTAIEELPESIGSLKKLETLDASYCALLARIPNSIGDLASLSCLDLTDCHKLTQLPNSIGSLMSLSQLLLSGCLLLRQILYSIGKLKSLTELHLKYTAIAELPSSIGSLKKLKTLDASYCAMLARIPNSIGDLASLSRLDLTHCQKLAQLPDSISSLVSLRKLLLSGCHSLRQIPDSIKKLTSLTELHLKSTAIEELPESIGSLKKLETLDASYCASLARIPNSISNLISLSCLDLTDCHKLAQLPNSIGSLMSLSQLLLSGCQSLRQIPYSIGKLALLTGLDLKFTAIEELPTSIGSLKKLKTLDASYCASLAHITNSIGDLPSLSRLDLTNCRKLAQLPDSIGSLVSLLQLLLSGCHSLRQIPDSIGKLTSLTELHLKSTAIEELPKSIGNMQNLRMLDISGTPVIELLDDRGILAELQELRALGWKNLEGPPSNNGQLVSPNNLDIDRHKRLLKLRSRILTLVLLKHPKTPPATNLAMDYQTADFEHVMKRSRPLKISDEVNNLPVNILPITYNCQSLNQSSYSSYDLPRNVVITLSQGSLVKSMDFHPVQQILLLVGTNMGDVMVWEVSSGARIALRKFKIWDMGTCSMALQASLANDYISSVNRIMWSPDGFLFGVAYSKHMVHIYSYHGGDDIRNHLEIEAHVGSVNDLAFPNLNKRLCVVTCGEDKLIKVYYNCFPYCYRVMLFDPF</sequence>
<accession>A0ABD3JIA7</accession>
<comment type="caution">
    <text evidence="6">The sequence shown here is derived from an EMBL/GenBank/DDBJ whole genome shotgun (WGS) entry which is preliminary data.</text>
</comment>
<dbReference type="PANTHER" id="PTHR11017:SF570">
    <property type="entry name" value="DISEASE RESISTANCE PROTEIN (TIR-NBS CLASS)-RELATED"/>
    <property type="match status" value="1"/>
</dbReference>
<dbReference type="InterPro" id="IPR042197">
    <property type="entry name" value="Apaf_helical"/>
</dbReference>
<feature type="domain" description="TIR" evidence="5">
    <location>
        <begin position="4"/>
        <end position="166"/>
    </location>
</feature>
<dbReference type="InterPro" id="IPR027417">
    <property type="entry name" value="P-loop_NTPase"/>
</dbReference>
<dbReference type="InterPro" id="IPR036322">
    <property type="entry name" value="WD40_repeat_dom_sf"/>
</dbReference>
<proteinExistence type="predicted"/>
<name>A0ABD3JIA7_EUCGL</name>
<dbReference type="SUPFAM" id="SSF52058">
    <property type="entry name" value="L domain-like"/>
    <property type="match status" value="3"/>
</dbReference>
<keyword evidence="4" id="KW-0520">NAD</keyword>
<dbReference type="Gene3D" id="3.40.50.10140">
    <property type="entry name" value="Toll/interleukin-1 receptor homology (TIR) domain"/>
    <property type="match status" value="1"/>
</dbReference>
<dbReference type="InterPro" id="IPR035897">
    <property type="entry name" value="Toll_tir_struct_dom_sf"/>
</dbReference>
<dbReference type="Pfam" id="PF00931">
    <property type="entry name" value="NB-ARC"/>
    <property type="match status" value="1"/>
</dbReference>
<dbReference type="SMART" id="SM00320">
    <property type="entry name" value="WD40"/>
    <property type="match status" value="3"/>
</dbReference>
<dbReference type="InterPro" id="IPR001680">
    <property type="entry name" value="WD40_rpt"/>
</dbReference>
<evidence type="ECO:0000256" key="2">
    <source>
        <dbReference type="ARBA" id="ARBA00022737"/>
    </source>
</evidence>
<dbReference type="SUPFAM" id="SSF52200">
    <property type="entry name" value="Toll/Interleukin receptor TIR domain"/>
    <property type="match status" value="1"/>
</dbReference>
<dbReference type="Gene3D" id="3.80.10.10">
    <property type="entry name" value="Ribonuclease Inhibitor"/>
    <property type="match status" value="5"/>
</dbReference>
<dbReference type="Pfam" id="PF23282">
    <property type="entry name" value="WHD_ROQ1"/>
    <property type="match status" value="1"/>
</dbReference>
<dbReference type="PANTHER" id="PTHR11017">
    <property type="entry name" value="LEUCINE-RICH REPEAT-CONTAINING PROTEIN"/>
    <property type="match status" value="1"/>
</dbReference>
<dbReference type="EMBL" id="JBJKBG010000008">
    <property type="protein sequence ID" value="KAL3726618.1"/>
    <property type="molecule type" value="Genomic_DNA"/>
</dbReference>
<dbReference type="SMART" id="SM00255">
    <property type="entry name" value="TIR"/>
    <property type="match status" value="1"/>
</dbReference>
<evidence type="ECO:0000256" key="4">
    <source>
        <dbReference type="ARBA" id="ARBA00023027"/>
    </source>
</evidence>
<dbReference type="GO" id="GO:0051707">
    <property type="term" value="P:response to other organism"/>
    <property type="evidence" value="ECO:0007669"/>
    <property type="project" value="UniProtKB-ARBA"/>
</dbReference>
<dbReference type="SUPFAM" id="SSF52540">
    <property type="entry name" value="P-loop containing nucleoside triphosphate hydrolases"/>
    <property type="match status" value="1"/>
</dbReference>
<dbReference type="InterPro" id="IPR000157">
    <property type="entry name" value="TIR_dom"/>
</dbReference>
<dbReference type="PROSITE" id="PS50104">
    <property type="entry name" value="TIR"/>
    <property type="match status" value="1"/>
</dbReference>
<dbReference type="InterPro" id="IPR058192">
    <property type="entry name" value="WHD_ROQ1-like"/>
</dbReference>
<keyword evidence="1" id="KW-0433">Leucine-rich repeat</keyword>
<evidence type="ECO:0000256" key="3">
    <source>
        <dbReference type="ARBA" id="ARBA00022821"/>
    </source>
</evidence>
<dbReference type="InterPro" id="IPR003591">
    <property type="entry name" value="Leu-rich_rpt_typical-subtyp"/>
</dbReference>
<reference evidence="6 7" key="1">
    <citation type="submission" date="2024-11" db="EMBL/GenBank/DDBJ databases">
        <title>Chromosome-level genome assembly of Eucalyptus globulus Labill. provides insights into its genome evolution.</title>
        <authorList>
            <person name="Li X."/>
        </authorList>
    </citation>
    <scope>NUCLEOTIDE SEQUENCE [LARGE SCALE GENOMIC DNA]</scope>
    <source>
        <strain evidence="6">CL2024</strain>
        <tissue evidence="6">Fresh tender leaves</tissue>
    </source>
</reference>
<dbReference type="Pfam" id="PF01582">
    <property type="entry name" value="TIR"/>
    <property type="match status" value="1"/>
</dbReference>
<dbReference type="InterPro" id="IPR044974">
    <property type="entry name" value="Disease_R_plants"/>
</dbReference>
<dbReference type="SMART" id="SM00369">
    <property type="entry name" value="LRR_TYP"/>
    <property type="match status" value="12"/>
</dbReference>
<evidence type="ECO:0000313" key="7">
    <source>
        <dbReference type="Proteomes" id="UP001634007"/>
    </source>
</evidence>
<keyword evidence="7" id="KW-1185">Reference proteome</keyword>
<protein>
    <recommendedName>
        <fullName evidence="5">TIR domain-containing protein</fullName>
    </recommendedName>
</protein>
<dbReference type="InterPro" id="IPR032675">
    <property type="entry name" value="LRR_dom_sf"/>
</dbReference>